<feature type="binding site" evidence="1">
    <location>
        <position position="125"/>
    </location>
    <ligand>
        <name>substrate</name>
    </ligand>
</feature>
<dbReference type="PANTHER" id="PTHR33254">
    <property type="entry name" value="4-HYDROXY-4-METHYL-2-OXOGLUTARATE ALDOLASE 3-RELATED"/>
    <property type="match status" value="1"/>
</dbReference>
<accession>A0A9P8CUA9</accession>
<dbReference type="AlphaFoldDB" id="A0A9P8CUA9"/>
<comment type="cofactor">
    <cofactor evidence="1">
        <name>Mg(2+)</name>
        <dbReference type="ChEBI" id="CHEBI:18420"/>
    </cofactor>
</comment>
<dbReference type="Proteomes" id="UP000717515">
    <property type="component" value="Unassembled WGS sequence"/>
</dbReference>
<keyword evidence="1" id="KW-0460">Magnesium</keyword>
<dbReference type="InterPro" id="IPR036704">
    <property type="entry name" value="RraA/RraA-like_sf"/>
</dbReference>
<dbReference type="InterPro" id="IPR005493">
    <property type="entry name" value="RraA/RraA-like"/>
</dbReference>
<sequence length="230" mass="24516">MSSPASTEKLPFYASCDVADALLALKVPSAGYIPDIHLWSPQFKAGNTRGQDPTFFGPAYTVQMVPVSDTEASKPDQHFVDAIPEGTVVCISQPSNMVNAVWGGLMTARAQIKGALGVIVDGRIRDLNEQREAGFPVFAKATSIMGAGPFTRASALNVPITMQPNPDHPAVTIHPGDYIVADADGIVVIPKDLLAQVDERCKKSTAVDDQCMEALKAGESIVATFKKYRG</sequence>
<dbReference type="SUPFAM" id="SSF89562">
    <property type="entry name" value="RraA-like"/>
    <property type="match status" value="1"/>
</dbReference>
<dbReference type="EMBL" id="JAIFTL010000304">
    <property type="protein sequence ID" value="KAG9320303.1"/>
    <property type="molecule type" value="Genomic_DNA"/>
</dbReference>
<proteinExistence type="predicted"/>
<feature type="binding site" evidence="1">
    <location>
        <begin position="103"/>
        <end position="106"/>
    </location>
    <ligand>
        <name>substrate</name>
    </ligand>
</feature>
<organism evidence="2 3">
    <name type="scientific">Mortierella alpina</name>
    <name type="common">Oleaginous fungus</name>
    <name type="synonym">Mortierella renispora</name>
    <dbReference type="NCBI Taxonomy" id="64518"/>
    <lineage>
        <taxon>Eukaryota</taxon>
        <taxon>Fungi</taxon>
        <taxon>Fungi incertae sedis</taxon>
        <taxon>Mucoromycota</taxon>
        <taxon>Mortierellomycotina</taxon>
        <taxon>Mortierellomycetes</taxon>
        <taxon>Mortierellales</taxon>
        <taxon>Mortierellaceae</taxon>
        <taxon>Mortierella</taxon>
    </lineage>
</organism>
<dbReference type="GO" id="GO:0046872">
    <property type="term" value="F:metal ion binding"/>
    <property type="evidence" value="ECO:0007669"/>
    <property type="project" value="UniProtKB-KW"/>
</dbReference>
<comment type="caution">
    <text evidence="2">The sequence shown here is derived from an EMBL/GenBank/DDBJ whole genome shotgun (WGS) entry which is preliminary data.</text>
</comment>
<reference evidence="2" key="1">
    <citation type="submission" date="2021-07" db="EMBL/GenBank/DDBJ databases">
        <title>Draft genome of Mortierella alpina, strain LL118, isolated from an aspen leaf litter sample.</title>
        <authorList>
            <person name="Yang S."/>
            <person name="Vinatzer B.A."/>
        </authorList>
    </citation>
    <scope>NUCLEOTIDE SEQUENCE</scope>
    <source>
        <strain evidence="2">LL118</strain>
    </source>
</reference>
<name>A0A9P8CUA9_MORAP</name>
<dbReference type="CDD" id="cd16841">
    <property type="entry name" value="RraA_family"/>
    <property type="match status" value="1"/>
</dbReference>
<evidence type="ECO:0000256" key="1">
    <source>
        <dbReference type="PIRSR" id="PIRSR605493-1"/>
    </source>
</evidence>
<keyword evidence="1" id="KW-0479">Metal-binding</keyword>
<dbReference type="Gene3D" id="3.50.30.40">
    <property type="entry name" value="Ribonuclease E inhibitor RraA/RraA-like"/>
    <property type="match status" value="1"/>
</dbReference>
<gene>
    <name evidence="2" type="ORF">KVV02_004922</name>
</gene>
<dbReference type="GO" id="GO:0008948">
    <property type="term" value="F:oxaloacetate decarboxylase activity"/>
    <property type="evidence" value="ECO:0007669"/>
    <property type="project" value="TreeGrafter"/>
</dbReference>
<dbReference type="GO" id="GO:0047443">
    <property type="term" value="F:4-hydroxy-4-methyl-2-oxoglutarate aldolase activity"/>
    <property type="evidence" value="ECO:0007669"/>
    <property type="project" value="TreeGrafter"/>
</dbReference>
<evidence type="ECO:0000313" key="3">
    <source>
        <dbReference type="Proteomes" id="UP000717515"/>
    </source>
</evidence>
<feature type="binding site" evidence="1">
    <location>
        <position position="126"/>
    </location>
    <ligand>
        <name>Mg(2+)</name>
        <dbReference type="ChEBI" id="CHEBI:18420"/>
    </ligand>
</feature>
<dbReference type="Pfam" id="PF03737">
    <property type="entry name" value="RraA-like"/>
    <property type="match status" value="1"/>
</dbReference>
<dbReference type="PANTHER" id="PTHR33254:SF4">
    <property type="entry name" value="4-HYDROXY-4-METHYL-2-OXOGLUTARATE ALDOLASE 3-RELATED"/>
    <property type="match status" value="1"/>
</dbReference>
<evidence type="ECO:0000313" key="2">
    <source>
        <dbReference type="EMBL" id="KAG9320303.1"/>
    </source>
</evidence>
<protein>
    <submittedName>
        <fullName evidence="2">Uncharacterized protein</fullName>
    </submittedName>
</protein>